<dbReference type="GO" id="GO:0012507">
    <property type="term" value="C:ER to Golgi transport vesicle membrane"/>
    <property type="evidence" value="ECO:0007669"/>
    <property type="project" value="TreeGrafter"/>
</dbReference>
<keyword evidence="7" id="KW-0333">Golgi apparatus</keyword>
<evidence type="ECO:0000256" key="11">
    <source>
        <dbReference type="PIRNR" id="PIRNR028865"/>
    </source>
</evidence>
<evidence type="ECO:0000256" key="9">
    <source>
        <dbReference type="ARBA" id="ARBA00037983"/>
    </source>
</evidence>
<evidence type="ECO:0000256" key="8">
    <source>
        <dbReference type="ARBA" id="ARBA00023136"/>
    </source>
</evidence>
<dbReference type="GO" id="GO:0015031">
    <property type="term" value="P:protein transport"/>
    <property type="evidence" value="ECO:0007669"/>
    <property type="project" value="UniProtKB-KW"/>
</dbReference>
<dbReference type="InterPro" id="IPR027027">
    <property type="entry name" value="GOSR2/Membrin/Bos1"/>
</dbReference>
<evidence type="ECO:0000313" key="15">
    <source>
        <dbReference type="Proteomes" id="UP000030653"/>
    </source>
</evidence>
<dbReference type="HOGENOM" id="CLU_078260_1_0_1"/>
<gene>
    <name evidence="14" type="ORF">DACRYDRAFT_93519</name>
</gene>
<dbReference type="GO" id="GO:0005789">
    <property type="term" value="C:endoplasmic reticulum membrane"/>
    <property type="evidence" value="ECO:0007669"/>
    <property type="project" value="UniProtKB-SubCell"/>
</dbReference>
<dbReference type="PANTHER" id="PTHR21230:SF1">
    <property type="entry name" value="GOLGI SNAP RECEPTOR COMPLEX MEMBER 2"/>
    <property type="match status" value="1"/>
</dbReference>
<dbReference type="GO" id="GO:0000139">
    <property type="term" value="C:Golgi membrane"/>
    <property type="evidence" value="ECO:0007669"/>
    <property type="project" value="UniProtKB-SubCell"/>
</dbReference>
<evidence type="ECO:0000256" key="1">
    <source>
        <dbReference type="ARBA" id="ARBA00004163"/>
    </source>
</evidence>
<dbReference type="CDD" id="cd15863">
    <property type="entry name" value="SNARE_GS27"/>
    <property type="match status" value="1"/>
</dbReference>
<organism evidence="14 15">
    <name type="scientific">Dacryopinax primogenitus (strain DJM 731)</name>
    <name type="common">Brown rot fungus</name>
    <dbReference type="NCBI Taxonomy" id="1858805"/>
    <lineage>
        <taxon>Eukaryota</taxon>
        <taxon>Fungi</taxon>
        <taxon>Dikarya</taxon>
        <taxon>Basidiomycota</taxon>
        <taxon>Agaricomycotina</taxon>
        <taxon>Dacrymycetes</taxon>
        <taxon>Dacrymycetales</taxon>
        <taxon>Dacrymycetaceae</taxon>
        <taxon>Dacryopinax</taxon>
    </lineage>
</organism>
<keyword evidence="12" id="KW-0175">Coiled coil</keyword>
<evidence type="ECO:0000256" key="3">
    <source>
        <dbReference type="ARBA" id="ARBA00022448"/>
    </source>
</evidence>
<dbReference type="AlphaFoldDB" id="M5GCU8"/>
<proteinExistence type="inferred from homology"/>
<evidence type="ECO:0000256" key="5">
    <source>
        <dbReference type="ARBA" id="ARBA00022927"/>
    </source>
</evidence>
<comment type="subcellular location">
    <subcellularLocation>
        <location evidence="1">Endoplasmic reticulum membrane</location>
        <topology evidence="1">Single-pass type IV membrane protein</topology>
    </subcellularLocation>
    <subcellularLocation>
        <location evidence="2">Golgi apparatus membrane</location>
        <topology evidence="2">Single-pass type IV membrane protein</topology>
    </subcellularLocation>
</comment>
<dbReference type="GO" id="GO:0006906">
    <property type="term" value="P:vesicle fusion"/>
    <property type="evidence" value="ECO:0007669"/>
    <property type="project" value="TreeGrafter"/>
</dbReference>
<dbReference type="OrthoDB" id="158360at2759"/>
<evidence type="ECO:0000256" key="4">
    <source>
        <dbReference type="ARBA" id="ARBA00022692"/>
    </source>
</evidence>
<sequence>MNSLYTLGIRQTSSIQTDLNKLRAGDSSTSLQGQISASLAALSRTVDDYDSMAKREMIAAKQEKAFSRVHKFRQDHAELRTQFDTLKKEAANARARENRNELFGSTTSIPLSPGMGPSIMTARQRSFAAGPSQPPEWMEESPFSLRPAVQSSASMRESHALREQSFIESTENQLDQFLMQGKEVLDNLVDQKNLLKGTKKRLLDAANTLGLSRDVISWVERRTTQDIVIFFVGAIVTLVCFYYIWVWFG</sequence>
<feature type="transmembrane region" description="Helical" evidence="13">
    <location>
        <begin position="227"/>
        <end position="248"/>
    </location>
</feature>
<keyword evidence="15" id="KW-1185">Reference proteome</keyword>
<evidence type="ECO:0000313" key="14">
    <source>
        <dbReference type="EMBL" id="EJU04072.1"/>
    </source>
</evidence>
<dbReference type="GO" id="GO:0005484">
    <property type="term" value="F:SNAP receptor activity"/>
    <property type="evidence" value="ECO:0007669"/>
    <property type="project" value="InterPro"/>
</dbReference>
<accession>M5GCU8</accession>
<comment type="similarity">
    <text evidence="9 11">Belongs to the BOS1 family.</text>
</comment>
<evidence type="ECO:0000256" key="2">
    <source>
        <dbReference type="ARBA" id="ARBA00004409"/>
    </source>
</evidence>
<dbReference type="GO" id="GO:0006888">
    <property type="term" value="P:endoplasmic reticulum to Golgi vesicle-mediated transport"/>
    <property type="evidence" value="ECO:0007669"/>
    <property type="project" value="TreeGrafter"/>
</dbReference>
<name>M5GCU8_DACPD</name>
<dbReference type="GO" id="GO:0031902">
    <property type="term" value="C:late endosome membrane"/>
    <property type="evidence" value="ECO:0007669"/>
    <property type="project" value="TreeGrafter"/>
</dbReference>
<dbReference type="EMBL" id="JH795858">
    <property type="protein sequence ID" value="EJU04072.1"/>
    <property type="molecule type" value="Genomic_DNA"/>
</dbReference>
<keyword evidence="3 11" id="KW-0813">Transport</keyword>
<dbReference type="GO" id="GO:0031201">
    <property type="term" value="C:SNARE complex"/>
    <property type="evidence" value="ECO:0007669"/>
    <property type="project" value="TreeGrafter"/>
</dbReference>
<comment type="function">
    <text evidence="11">SNARE required for protein transport between the ER and the Golgi complex.</text>
</comment>
<evidence type="ECO:0000256" key="13">
    <source>
        <dbReference type="SAM" id="Phobius"/>
    </source>
</evidence>
<dbReference type="RefSeq" id="XP_040630966.1">
    <property type="nucleotide sequence ID" value="XM_040777163.1"/>
</dbReference>
<keyword evidence="6 13" id="KW-1133">Transmembrane helix</keyword>
<dbReference type="STRING" id="1858805.M5GCU8"/>
<dbReference type="Pfam" id="PF12352">
    <property type="entry name" value="V-SNARE_C"/>
    <property type="match status" value="1"/>
</dbReference>
<dbReference type="GO" id="GO:0000149">
    <property type="term" value="F:SNARE binding"/>
    <property type="evidence" value="ECO:0007669"/>
    <property type="project" value="TreeGrafter"/>
</dbReference>
<protein>
    <recommendedName>
        <fullName evidence="10 11">Protein transport protein BOS1</fullName>
    </recommendedName>
</protein>
<evidence type="ECO:0000256" key="10">
    <source>
        <dbReference type="ARBA" id="ARBA00040957"/>
    </source>
</evidence>
<dbReference type="PIRSF" id="PIRSF028865">
    <property type="entry name" value="Membrin-2"/>
    <property type="match status" value="1"/>
</dbReference>
<dbReference type="Proteomes" id="UP000030653">
    <property type="component" value="Unassembled WGS sequence"/>
</dbReference>
<dbReference type="PANTHER" id="PTHR21230">
    <property type="entry name" value="VESICLE TRANSPORT V-SNARE PROTEIN VTI1-RELATED"/>
    <property type="match status" value="1"/>
</dbReference>
<keyword evidence="5 11" id="KW-0653">Protein transport</keyword>
<dbReference type="GeneID" id="63692225"/>
<feature type="coiled-coil region" evidence="12">
    <location>
        <begin position="69"/>
        <end position="96"/>
    </location>
</feature>
<evidence type="ECO:0000256" key="6">
    <source>
        <dbReference type="ARBA" id="ARBA00022989"/>
    </source>
</evidence>
<reference evidence="14 15" key="1">
    <citation type="journal article" date="2012" name="Science">
        <title>The Paleozoic origin of enzymatic lignin decomposition reconstructed from 31 fungal genomes.</title>
        <authorList>
            <person name="Floudas D."/>
            <person name="Binder M."/>
            <person name="Riley R."/>
            <person name="Barry K."/>
            <person name="Blanchette R.A."/>
            <person name="Henrissat B."/>
            <person name="Martinez A.T."/>
            <person name="Otillar R."/>
            <person name="Spatafora J.W."/>
            <person name="Yadav J.S."/>
            <person name="Aerts A."/>
            <person name="Benoit I."/>
            <person name="Boyd A."/>
            <person name="Carlson A."/>
            <person name="Copeland A."/>
            <person name="Coutinho P.M."/>
            <person name="de Vries R.P."/>
            <person name="Ferreira P."/>
            <person name="Findley K."/>
            <person name="Foster B."/>
            <person name="Gaskell J."/>
            <person name="Glotzer D."/>
            <person name="Gorecki P."/>
            <person name="Heitman J."/>
            <person name="Hesse C."/>
            <person name="Hori C."/>
            <person name="Igarashi K."/>
            <person name="Jurgens J.A."/>
            <person name="Kallen N."/>
            <person name="Kersten P."/>
            <person name="Kohler A."/>
            <person name="Kuees U."/>
            <person name="Kumar T.K.A."/>
            <person name="Kuo A."/>
            <person name="LaButti K."/>
            <person name="Larrondo L.F."/>
            <person name="Lindquist E."/>
            <person name="Ling A."/>
            <person name="Lombard V."/>
            <person name="Lucas S."/>
            <person name="Lundell T."/>
            <person name="Martin R."/>
            <person name="McLaughlin D.J."/>
            <person name="Morgenstern I."/>
            <person name="Morin E."/>
            <person name="Murat C."/>
            <person name="Nagy L.G."/>
            <person name="Nolan M."/>
            <person name="Ohm R.A."/>
            <person name="Patyshakuliyeva A."/>
            <person name="Rokas A."/>
            <person name="Ruiz-Duenas F.J."/>
            <person name="Sabat G."/>
            <person name="Salamov A."/>
            <person name="Samejima M."/>
            <person name="Schmutz J."/>
            <person name="Slot J.C."/>
            <person name="St John F."/>
            <person name="Stenlid J."/>
            <person name="Sun H."/>
            <person name="Sun S."/>
            <person name="Syed K."/>
            <person name="Tsang A."/>
            <person name="Wiebenga A."/>
            <person name="Young D."/>
            <person name="Pisabarro A."/>
            <person name="Eastwood D.C."/>
            <person name="Martin F."/>
            <person name="Cullen D."/>
            <person name="Grigoriev I.V."/>
            <person name="Hibbett D.S."/>
        </authorList>
    </citation>
    <scope>NUCLEOTIDE SEQUENCE [LARGE SCALE GENOMIC DNA]</scope>
    <source>
        <strain evidence="14 15">DJM-731 SS1</strain>
    </source>
</reference>
<dbReference type="OMA" id="FCWLVIH"/>
<keyword evidence="4 13" id="KW-0812">Transmembrane</keyword>
<keyword evidence="8 11" id="KW-0472">Membrane</keyword>
<evidence type="ECO:0000256" key="7">
    <source>
        <dbReference type="ARBA" id="ARBA00023034"/>
    </source>
</evidence>
<evidence type="ECO:0000256" key="12">
    <source>
        <dbReference type="SAM" id="Coils"/>
    </source>
</evidence>